<dbReference type="OrthoDB" id="9806457at2"/>
<dbReference type="PANTHER" id="PTHR46732">
    <property type="entry name" value="ATP-DEPENDENT PROTEASE LA (LON) DOMAIN PROTEIN"/>
    <property type="match status" value="1"/>
</dbReference>
<accession>A0A1U9MDG6</accession>
<dbReference type="PANTHER" id="PTHR46732:SF8">
    <property type="entry name" value="ATP-DEPENDENT PROTEASE LA (LON) DOMAIN PROTEIN"/>
    <property type="match status" value="1"/>
</dbReference>
<reference evidence="2 3" key="1">
    <citation type="submission" date="2016-11" db="EMBL/GenBank/DDBJ databases">
        <title>Comparative genomics of Bartonella apis.</title>
        <authorList>
            <person name="Engel P."/>
        </authorList>
    </citation>
    <scope>NUCLEOTIDE SEQUENCE [LARGE SCALE GENOMIC DNA]</scope>
    <source>
        <strain evidence="2 3">BBC0178</strain>
    </source>
</reference>
<dbReference type="InterPro" id="IPR046336">
    <property type="entry name" value="Lon_prtase_N_sf"/>
</dbReference>
<dbReference type="SUPFAM" id="SSF88697">
    <property type="entry name" value="PUA domain-like"/>
    <property type="match status" value="1"/>
</dbReference>
<name>A0A1U9MDG6_9HYPH</name>
<dbReference type="GeneID" id="99981714"/>
<evidence type="ECO:0000313" key="2">
    <source>
        <dbReference type="EMBL" id="AQT43373.1"/>
    </source>
</evidence>
<protein>
    <recommendedName>
        <fullName evidence="1">Lon N-terminal domain-containing protein</fullName>
    </recommendedName>
</protein>
<evidence type="ECO:0000259" key="1">
    <source>
        <dbReference type="PROSITE" id="PS51787"/>
    </source>
</evidence>
<evidence type="ECO:0000313" key="3">
    <source>
        <dbReference type="Proteomes" id="UP000189660"/>
    </source>
</evidence>
<dbReference type="Proteomes" id="UP000189660">
    <property type="component" value="Chromosome"/>
</dbReference>
<keyword evidence="3" id="KW-1185">Reference proteome</keyword>
<dbReference type="Pfam" id="PF02190">
    <property type="entry name" value="LON_substr_bdg"/>
    <property type="match status" value="1"/>
</dbReference>
<dbReference type="InterPro" id="IPR015947">
    <property type="entry name" value="PUA-like_sf"/>
</dbReference>
<dbReference type="InterPro" id="IPR003111">
    <property type="entry name" value="Lon_prtase_N"/>
</dbReference>
<organism evidence="2 3">
    <name type="scientific">Bartonella apihabitans</name>
    <dbReference type="NCBI Taxonomy" id="2750929"/>
    <lineage>
        <taxon>Bacteria</taxon>
        <taxon>Pseudomonadati</taxon>
        <taxon>Pseudomonadota</taxon>
        <taxon>Alphaproteobacteria</taxon>
        <taxon>Hyphomicrobiales</taxon>
        <taxon>Bartonellaceae</taxon>
        <taxon>Bartonella</taxon>
    </lineage>
</organism>
<dbReference type="SMART" id="SM00464">
    <property type="entry name" value="LON"/>
    <property type="match status" value="1"/>
</dbReference>
<dbReference type="RefSeq" id="WP_078040029.1">
    <property type="nucleotide sequence ID" value="NZ_CAXUMW020000001.1"/>
</dbReference>
<proteinExistence type="predicted"/>
<feature type="domain" description="Lon N-terminal" evidence="1">
    <location>
        <begin position="18"/>
        <end position="210"/>
    </location>
</feature>
<dbReference type="Gene3D" id="2.30.130.40">
    <property type="entry name" value="LON domain-like"/>
    <property type="match status" value="1"/>
</dbReference>
<dbReference type="KEGG" id="bapa:BBC0178_019310"/>
<dbReference type="AlphaFoldDB" id="A0A1U9MDG6"/>
<dbReference type="PROSITE" id="PS51787">
    <property type="entry name" value="LON_N"/>
    <property type="match status" value="1"/>
</dbReference>
<sequence length="221" mass="24448">MKAGNAHYIQVKDLPDEIGLFPLEGVLLLPNGYLPLNVFEPRYLELVEDAIKGNRLIGIIQPEPESNNAEKPELYKTGCIGRITSFAETGDGRLMIGLQGVCRFKLQKEIASDKPYRIAKITIDESDLVEQPDAGDKINREELLDTFEKFLDAHEMEADWDSIMQAPTESLVNALAIMAPFGTAEKQALLEAPDIVARAATLVALTERSLMEHSGDDKPLN</sequence>
<dbReference type="EMBL" id="CP015820">
    <property type="protein sequence ID" value="AQT43373.1"/>
    <property type="molecule type" value="Genomic_DNA"/>
</dbReference>
<gene>
    <name evidence="2" type="ORF">BBC0178_019310</name>
</gene>